<dbReference type="PANTHER" id="PTHR36766">
    <property type="entry name" value="PLANT BROAD-SPECTRUM MILDEW RESISTANCE PROTEIN RPW8"/>
    <property type="match status" value="1"/>
</dbReference>
<dbReference type="GO" id="GO:0006952">
    <property type="term" value="P:defense response"/>
    <property type="evidence" value="ECO:0007669"/>
    <property type="project" value="UniProtKB-KW"/>
</dbReference>
<dbReference type="PaxDb" id="4113-PGSC0003DMT400031062"/>
<dbReference type="InParanoid" id="M1AV55"/>
<proteinExistence type="predicted"/>
<reference evidence="5" key="1">
    <citation type="journal article" date="2011" name="Nature">
        <title>Genome sequence and analysis of the tuber crop potato.</title>
        <authorList>
            <consortium name="The Potato Genome Sequencing Consortium"/>
        </authorList>
    </citation>
    <scope>NUCLEOTIDE SEQUENCE [LARGE SCALE GENOMIC DNA]</scope>
    <source>
        <strain evidence="5">cv. DM1-3 516 R44</strain>
    </source>
</reference>
<dbReference type="Proteomes" id="UP000011115">
    <property type="component" value="Unassembled WGS sequence"/>
</dbReference>
<organism evidence="4 5">
    <name type="scientific">Solanum tuberosum</name>
    <name type="common">Potato</name>
    <dbReference type="NCBI Taxonomy" id="4113"/>
    <lineage>
        <taxon>Eukaryota</taxon>
        <taxon>Viridiplantae</taxon>
        <taxon>Streptophyta</taxon>
        <taxon>Embryophyta</taxon>
        <taxon>Tracheophyta</taxon>
        <taxon>Spermatophyta</taxon>
        <taxon>Magnoliopsida</taxon>
        <taxon>eudicotyledons</taxon>
        <taxon>Gunneridae</taxon>
        <taxon>Pentapetalae</taxon>
        <taxon>asterids</taxon>
        <taxon>lamiids</taxon>
        <taxon>Solanales</taxon>
        <taxon>Solanaceae</taxon>
        <taxon>Solanoideae</taxon>
        <taxon>Solaneae</taxon>
        <taxon>Solanum</taxon>
    </lineage>
</organism>
<name>M1AV55_SOLTU</name>
<dbReference type="InterPro" id="IPR042197">
    <property type="entry name" value="Apaf_helical"/>
</dbReference>
<evidence type="ECO:0000313" key="5">
    <source>
        <dbReference type="Proteomes" id="UP000011115"/>
    </source>
</evidence>
<dbReference type="Pfam" id="PF00931">
    <property type="entry name" value="NB-ARC"/>
    <property type="match status" value="1"/>
</dbReference>
<sequence>MRSRIVVTTRLEEVGKQVKYHTDPYSLPFLTTEESCQLLQKKVFQKEDCPPELQYVSQAVAEKCKGLPLVIVLVAGIIKKGKWKNLGGMR</sequence>
<evidence type="ECO:0000256" key="1">
    <source>
        <dbReference type="ARBA" id="ARBA00022614"/>
    </source>
</evidence>
<reference evidence="4" key="2">
    <citation type="submission" date="2015-06" db="UniProtKB">
        <authorList>
            <consortium name="EnsemblPlants"/>
        </authorList>
    </citation>
    <scope>IDENTIFICATION</scope>
    <source>
        <strain evidence="4">DM1-3 516 R44</strain>
    </source>
</reference>
<dbReference type="Gene3D" id="1.10.8.430">
    <property type="entry name" value="Helical domain of apoptotic protease-activating factors"/>
    <property type="match status" value="1"/>
</dbReference>
<dbReference type="GO" id="GO:0043531">
    <property type="term" value="F:ADP binding"/>
    <property type="evidence" value="ECO:0007669"/>
    <property type="project" value="InterPro"/>
</dbReference>
<keyword evidence="5" id="KW-1185">Reference proteome</keyword>
<dbReference type="EnsemblPlants" id="PGSC0003DMT400031062">
    <property type="protein sequence ID" value="PGSC0003DMT400031062"/>
    <property type="gene ID" value="PGSC0003DMG401011899"/>
</dbReference>
<accession>M1AV55</accession>
<keyword evidence="2" id="KW-0611">Plant defense</keyword>
<feature type="domain" description="NB-ARC" evidence="3">
    <location>
        <begin position="2"/>
        <end position="48"/>
    </location>
</feature>
<evidence type="ECO:0000256" key="2">
    <source>
        <dbReference type="ARBA" id="ARBA00022821"/>
    </source>
</evidence>
<dbReference type="PANTHER" id="PTHR36766:SF44">
    <property type="entry name" value="NBS-CODING RESISTANCE GENE ANALOG"/>
    <property type="match status" value="1"/>
</dbReference>
<evidence type="ECO:0000313" key="4">
    <source>
        <dbReference type="EnsemblPlants" id="PGSC0003DMT400031062"/>
    </source>
</evidence>
<dbReference type="HOGENOM" id="CLU_2445145_0_0_1"/>
<dbReference type="InterPro" id="IPR002182">
    <property type="entry name" value="NB-ARC"/>
</dbReference>
<keyword evidence="1" id="KW-0433">Leucine-rich repeat</keyword>
<evidence type="ECO:0000259" key="3">
    <source>
        <dbReference type="Pfam" id="PF00931"/>
    </source>
</evidence>
<dbReference type="InterPro" id="IPR027417">
    <property type="entry name" value="P-loop_NTPase"/>
</dbReference>
<protein>
    <submittedName>
        <fullName evidence="4">Tospovirus resistance protein B</fullName>
    </submittedName>
</protein>
<dbReference type="AlphaFoldDB" id="M1AV55"/>
<dbReference type="SUPFAM" id="SSF52540">
    <property type="entry name" value="P-loop containing nucleoside triphosphate hydrolases"/>
    <property type="match status" value="1"/>
</dbReference>
<dbReference type="Gramene" id="PGSC0003DMT400031062">
    <property type="protein sequence ID" value="PGSC0003DMT400031062"/>
    <property type="gene ID" value="PGSC0003DMG401011899"/>
</dbReference>